<sequence length="154" mass="17334">MPQTVTVRPPSPGLNTNPESSSRTKYNSQAGVDDWDNRIVNVLHPAFREADEKHKKVSRHLRRARREGGSEAVIKLASQVAIGKWWKLSKKVYKAERDLHSEDGDAHNLTQSYRNDFLDNYLDSFAASGVLTKDESIKAAAIALSYILDQNNNQ</sequence>
<reference evidence="2" key="2">
    <citation type="journal article" date="2002" name="Mol. Biol. Evol.">
        <title>Hyaloraphidium curvatum: a linear mitochondrial genome, tRNA editing, and an evolutionary link to lower fungi.</title>
        <authorList>
            <person name="Forget L."/>
            <person name="Ustinova J."/>
            <person name="Wang Z."/>
            <person name="Huss V.A."/>
            <person name="Franz Lang B."/>
        </authorList>
    </citation>
    <scope>NUCLEOTIDE SEQUENCE</scope>
</reference>
<organism evidence="2">
    <name type="scientific">Hyaloraphidium curvatum</name>
    <name type="common">Lower fungus</name>
    <dbReference type="NCBI Taxonomy" id="82268"/>
    <lineage>
        <taxon>Eukaryota</taxon>
        <taxon>Fungi</taxon>
        <taxon>Fungi incertae sedis</taxon>
        <taxon>Chytridiomycota</taxon>
        <taxon>Chytridiomycota incertae sedis</taxon>
        <taxon>Monoblepharidomycetes</taxon>
        <taxon>Monoblepharidales</taxon>
        <taxon>Monoblepharidales incertae sedis</taxon>
        <taxon>Hyaloraphidium</taxon>
    </lineage>
</organism>
<proteinExistence type="predicted"/>
<gene>
    <name evidence="2" type="primary">orf154</name>
</gene>
<dbReference type="RefSeq" id="NP_150101.1">
    <property type="nucleotide sequence ID" value="NC_003048.1"/>
</dbReference>
<feature type="compositionally biased region" description="Polar residues" evidence="1">
    <location>
        <begin position="13"/>
        <end position="30"/>
    </location>
</feature>
<dbReference type="GeneID" id="803637"/>
<reference evidence="2" key="1">
    <citation type="submission" date="2001-07" db="EMBL/GenBank/DDBJ databases">
        <authorList>
            <person name="Lang F.B.F."/>
        </authorList>
    </citation>
    <scope>NUCLEOTIDE SEQUENCE</scope>
</reference>
<protein>
    <submittedName>
        <fullName evidence="2">Orf154</fullName>
    </submittedName>
</protein>
<evidence type="ECO:0000256" key="1">
    <source>
        <dbReference type="SAM" id="MobiDB-lite"/>
    </source>
</evidence>
<keyword evidence="2" id="KW-0496">Mitochondrion</keyword>
<accession>Q950U3</accession>
<evidence type="ECO:0000313" key="2">
    <source>
        <dbReference type="EMBL" id="AAK83423.1"/>
    </source>
</evidence>
<geneLocation type="mitochondrion" evidence="2"/>
<dbReference type="EMBL" id="AF402142">
    <property type="protein sequence ID" value="AAK83423.1"/>
    <property type="molecule type" value="Genomic_DNA"/>
</dbReference>
<feature type="region of interest" description="Disordered" evidence="1">
    <location>
        <begin position="1"/>
        <end position="30"/>
    </location>
</feature>
<dbReference type="AlphaFoldDB" id="Q950U3"/>
<name>Q950U3_HYACU</name>